<dbReference type="InterPro" id="IPR013324">
    <property type="entry name" value="RNA_pol_sigma_r3/r4-like"/>
</dbReference>
<protein>
    <submittedName>
        <fullName evidence="2">Sigma-70 family RNA polymerase sigma factor</fullName>
    </submittedName>
</protein>
<dbReference type="RefSeq" id="WP_238073400.1">
    <property type="nucleotide sequence ID" value="NZ_JAKNJB010000006.1"/>
</dbReference>
<dbReference type="SUPFAM" id="SSF88946">
    <property type="entry name" value="Sigma2 domain of RNA polymerase sigma factors"/>
    <property type="match status" value="1"/>
</dbReference>
<dbReference type="InterPro" id="IPR013325">
    <property type="entry name" value="RNA_pol_sigma_r2"/>
</dbReference>
<accession>A0ABS9M6G2</accession>
<dbReference type="Pfam" id="PF04545">
    <property type="entry name" value="Sigma70_r4"/>
    <property type="match status" value="1"/>
</dbReference>
<comment type="caution">
    <text evidence="2">The sequence shown here is derived from an EMBL/GenBank/DDBJ whole genome shotgun (WGS) entry which is preliminary data.</text>
</comment>
<evidence type="ECO:0000259" key="1">
    <source>
        <dbReference type="Pfam" id="PF04545"/>
    </source>
</evidence>
<dbReference type="InterPro" id="IPR014284">
    <property type="entry name" value="RNA_pol_sigma-70_dom"/>
</dbReference>
<reference evidence="2 3" key="1">
    <citation type="submission" date="2022-01" db="EMBL/GenBank/DDBJ databases">
        <title>Collection of gut derived symbiotic bacterial strains cultured from healthy donors.</title>
        <authorList>
            <person name="Lin H."/>
            <person name="Kohout C."/>
            <person name="Waligurski E."/>
            <person name="Pamer E.G."/>
        </authorList>
    </citation>
    <scope>NUCLEOTIDE SEQUENCE [LARGE SCALE GENOMIC DNA]</scope>
    <source>
        <strain evidence="2 3">DFI.3.7</strain>
    </source>
</reference>
<dbReference type="EMBL" id="JAKNJB010000006">
    <property type="protein sequence ID" value="MCG4526380.1"/>
    <property type="molecule type" value="Genomic_DNA"/>
</dbReference>
<sequence>MKDKNVYSEKIAVGYESLELSPEAQRYLETDGRNLIAAAMHREDWYGMPWDDLFQECMIAATRAIIRYNGAWYCTKMSTYITKAVEMAIRVERRRLASKKAATRRNEFSFEASEIIYDDSERMLDNIMRKSRVEWLDWAIGDSETGLTDEERQVLQYTRKGLSQTEISKAMGFVQSEVSKRKTRAVQKLRDRLGKMIEEGTVTCV</sequence>
<organism evidence="2 3">
    <name type="scientific">Intestinimonas massiliensis</name>
    <name type="common">ex Afouda et al. 2020</name>
    <dbReference type="NCBI Taxonomy" id="1673721"/>
    <lineage>
        <taxon>Bacteria</taxon>
        <taxon>Bacillati</taxon>
        <taxon>Bacillota</taxon>
        <taxon>Clostridia</taxon>
        <taxon>Eubacteriales</taxon>
        <taxon>Intestinimonas</taxon>
    </lineage>
</organism>
<name>A0ABS9M6G2_9FIRM</name>
<keyword evidence="3" id="KW-1185">Reference proteome</keyword>
<proteinExistence type="predicted"/>
<feature type="domain" description="RNA polymerase sigma-70 region 4" evidence="1">
    <location>
        <begin position="146"/>
        <end position="190"/>
    </location>
</feature>
<gene>
    <name evidence="2" type="ORF">L0P79_04730</name>
</gene>
<dbReference type="InterPro" id="IPR007630">
    <property type="entry name" value="RNA_pol_sigma70_r4"/>
</dbReference>
<dbReference type="Gene3D" id="1.20.140.160">
    <property type="match status" value="1"/>
</dbReference>
<dbReference type="Proteomes" id="UP001200313">
    <property type="component" value="Unassembled WGS sequence"/>
</dbReference>
<evidence type="ECO:0000313" key="2">
    <source>
        <dbReference type="EMBL" id="MCG4526380.1"/>
    </source>
</evidence>
<dbReference type="SUPFAM" id="SSF88659">
    <property type="entry name" value="Sigma3 and sigma4 domains of RNA polymerase sigma factors"/>
    <property type="match status" value="1"/>
</dbReference>
<evidence type="ECO:0000313" key="3">
    <source>
        <dbReference type="Proteomes" id="UP001200313"/>
    </source>
</evidence>
<dbReference type="NCBIfam" id="TIGR02937">
    <property type="entry name" value="sigma70-ECF"/>
    <property type="match status" value="1"/>
</dbReference>